<dbReference type="Proteomes" id="UP001362999">
    <property type="component" value="Unassembled WGS sequence"/>
</dbReference>
<name>A0AAV9ZQS6_9AGAR</name>
<accession>A0AAV9ZQS6</accession>
<dbReference type="AlphaFoldDB" id="A0AAV9ZQS6"/>
<gene>
    <name evidence="2" type="ORF">R3P38DRAFT_3228666</name>
</gene>
<keyword evidence="1" id="KW-1133">Transmembrane helix</keyword>
<keyword evidence="1" id="KW-0812">Transmembrane</keyword>
<protein>
    <submittedName>
        <fullName evidence="2">Uncharacterized protein</fullName>
    </submittedName>
</protein>
<keyword evidence="3" id="KW-1185">Reference proteome</keyword>
<reference evidence="2 3" key="1">
    <citation type="journal article" date="2024" name="J Genomics">
        <title>Draft genome sequencing and assembly of Favolaschia claudopus CIRM-BRFM 2984 isolated from oak limbs.</title>
        <authorList>
            <person name="Navarro D."/>
            <person name="Drula E."/>
            <person name="Chaduli D."/>
            <person name="Cazenave R."/>
            <person name="Ahrendt S."/>
            <person name="Wang J."/>
            <person name="Lipzen A."/>
            <person name="Daum C."/>
            <person name="Barry K."/>
            <person name="Grigoriev I.V."/>
            <person name="Favel A."/>
            <person name="Rosso M.N."/>
            <person name="Martin F."/>
        </authorList>
    </citation>
    <scope>NUCLEOTIDE SEQUENCE [LARGE SCALE GENOMIC DNA]</scope>
    <source>
        <strain evidence="2 3">CIRM-BRFM 2984</strain>
    </source>
</reference>
<evidence type="ECO:0000313" key="2">
    <source>
        <dbReference type="EMBL" id="KAK6988691.1"/>
    </source>
</evidence>
<sequence length="155" mass="17991">MPYYTVVHWCTPDSYIGPLVAVYCPFTSIYFIHVLSQHGAHLRLEFAHPIITRMQLWRLCHIEDHDASKLGTPRNVRYTHYFRSSITIVLESVEDDSSGILYHEYPTSMLQYDFVEFLCISHCSVGASVFDIVIRCRMLRMDIAGNGQHPWFTMG</sequence>
<organism evidence="2 3">
    <name type="scientific">Favolaschia claudopus</name>
    <dbReference type="NCBI Taxonomy" id="2862362"/>
    <lineage>
        <taxon>Eukaryota</taxon>
        <taxon>Fungi</taxon>
        <taxon>Dikarya</taxon>
        <taxon>Basidiomycota</taxon>
        <taxon>Agaricomycotina</taxon>
        <taxon>Agaricomycetes</taxon>
        <taxon>Agaricomycetidae</taxon>
        <taxon>Agaricales</taxon>
        <taxon>Marasmiineae</taxon>
        <taxon>Mycenaceae</taxon>
        <taxon>Favolaschia</taxon>
    </lineage>
</organism>
<comment type="caution">
    <text evidence="2">The sequence shown here is derived from an EMBL/GenBank/DDBJ whole genome shotgun (WGS) entry which is preliminary data.</text>
</comment>
<dbReference type="EMBL" id="JAWWNJ010000121">
    <property type="protein sequence ID" value="KAK6988691.1"/>
    <property type="molecule type" value="Genomic_DNA"/>
</dbReference>
<evidence type="ECO:0000256" key="1">
    <source>
        <dbReference type="SAM" id="Phobius"/>
    </source>
</evidence>
<proteinExistence type="predicted"/>
<keyword evidence="1" id="KW-0472">Membrane</keyword>
<feature type="transmembrane region" description="Helical" evidence="1">
    <location>
        <begin position="15"/>
        <end position="35"/>
    </location>
</feature>
<evidence type="ECO:0000313" key="3">
    <source>
        <dbReference type="Proteomes" id="UP001362999"/>
    </source>
</evidence>